<dbReference type="Pfam" id="PF25954">
    <property type="entry name" value="Beta-barrel_RND_2"/>
    <property type="match status" value="1"/>
</dbReference>
<reference evidence="8" key="1">
    <citation type="journal article" date="2020" name="mSystems">
        <title>Genome- and Community-Level Interaction Insights into Carbon Utilization and Element Cycling Functions of Hydrothermarchaeota in Hydrothermal Sediment.</title>
        <authorList>
            <person name="Zhou Z."/>
            <person name="Liu Y."/>
            <person name="Xu W."/>
            <person name="Pan J."/>
            <person name="Luo Z.H."/>
            <person name="Li M."/>
        </authorList>
    </citation>
    <scope>NUCLEOTIDE SEQUENCE [LARGE SCALE GENOMIC DNA]</scope>
    <source>
        <strain evidence="8">SpSt-402</strain>
    </source>
</reference>
<dbReference type="GO" id="GO:0022857">
    <property type="term" value="F:transmembrane transporter activity"/>
    <property type="evidence" value="ECO:0007669"/>
    <property type="project" value="InterPro"/>
</dbReference>
<comment type="similarity">
    <text evidence="2">Belongs to the membrane fusion protein (MFP) (TC 8.A.1) family.</text>
</comment>
<protein>
    <submittedName>
        <fullName evidence="8">Efflux RND transporter periplasmic adaptor subunit</fullName>
    </submittedName>
</protein>
<dbReference type="InterPro" id="IPR006143">
    <property type="entry name" value="RND_pump_MFP"/>
</dbReference>
<organism evidence="8">
    <name type="scientific">Oscillatoriales cyanobacterium SpSt-402</name>
    <dbReference type="NCBI Taxonomy" id="2282168"/>
    <lineage>
        <taxon>Bacteria</taxon>
        <taxon>Bacillati</taxon>
        <taxon>Cyanobacteriota</taxon>
        <taxon>Cyanophyceae</taxon>
        <taxon>Oscillatoriophycideae</taxon>
        <taxon>Oscillatoriales</taxon>
    </lineage>
</organism>
<evidence type="ECO:0000259" key="5">
    <source>
        <dbReference type="Pfam" id="PF25881"/>
    </source>
</evidence>
<evidence type="ECO:0000256" key="4">
    <source>
        <dbReference type="SAM" id="MobiDB-lite"/>
    </source>
</evidence>
<dbReference type="Pfam" id="PF25967">
    <property type="entry name" value="RND-MFP_C"/>
    <property type="match status" value="1"/>
</dbReference>
<evidence type="ECO:0000256" key="2">
    <source>
        <dbReference type="ARBA" id="ARBA00009477"/>
    </source>
</evidence>
<comment type="subcellular location">
    <subcellularLocation>
        <location evidence="1">Cell envelope</location>
    </subcellularLocation>
</comment>
<evidence type="ECO:0000313" key="8">
    <source>
        <dbReference type="EMBL" id="HGW95545.1"/>
    </source>
</evidence>
<dbReference type="PANTHER" id="PTHR32347:SF14">
    <property type="entry name" value="EFFLUX SYSTEM COMPONENT YKNX-RELATED"/>
    <property type="match status" value="1"/>
</dbReference>
<evidence type="ECO:0000259" key="7">
    <source>
        <dbReference type="Pfam" id="PF25967"/>
    </source>
</evidence>
<dbReference type="Gene3D" id="2.40.420.20">
    <property type="match status" value="1"/>
</dbReference>
<dbReference type="NCBIfam" id="TIGR01730">
    <property type="entry name" value="RND_mfp"/>
    <property type="match status" value="1"/>
</dbReference>
<dbReference type="GO" id="GO:0030313">
    <property type="term" value="C:cell envelope"/>
    <property type="evidence" value="ECO:0007669"/>
    <property type="project" value="UniProtKB-SubCell"/>
</dbReference>
<dbReference type="InterPro" id="IPR050465">
    <property type="entry name" value="UPF0194_transport"/>
</dbReference>
<dbReference type="InterPro" id="IPR059052">
    <property type="entry name" value="HH_YbhG-like"/>
</dbReference>
<proteinExistence type="inferred from homology"/>
<dbReference type="Gene3D" id="2.40.50.100">
    <property type="match status" value="1"/>
</dbReference>
<evidence type="ECO:0000256" key="1">
    <source>
        <dbReference type="ARBA" id="ARBA00004196"/>
    </source>
</evidence>
<feature type="domain" description="Multidrug resistance protein MdtA-like C-terminal permuted SH3" evidence="7">
    <location>
        <begin position="375"/>
        <end position="432"/>
    </location>
</feature>
<dbReference type="InterPro" id="IPR058627">
    <property type="entry name" value="MdtA-like_C"/>
</dbReference>
<feature type="domain" description="CusB-like beta-barrel" evidence="6">
    <location>
        <begin position="294"/>
        <end position="369"/>
    </location>
</feature>
<gene>
    <name evidence="8" type="ORF">ENR47_14885</name>
</gene>
<keyword evidence="3" id="KW-0175">Coiled coil</keyword>
<evidence type="ECO:0000256" key="3">
    <source>
        <dbReference type="ARBA" id="ARBA00023054"/>
    </source>
</evidence>
<dbReference type="Gene3D" id="2.40.30.170">
    <property type="match status" value="1"/>
</dbReference>
<sequence length="449" mass="48493">MQLPIINKVTKKSNPWLLGLLAAGLVGVPAAAFVALRGNAPQTNVKEYTVPVTQKDVTVRITANGEVIPVQRLNLNPKTAGRLAELYVEQGDRVQQGQIIARMDSRELEAQRQKAVADLARAEANLDLLKAGSRSEAIGRAEAGVNQAQAEIAAAQTRLDLATQRVQRNQTLAAEGAISRDRLDEVVNEQRSAQANLEQAKARYTSSTEQLRQERNGSRVEDVAQAAAQVEAARASLQAIETQVEDTTIRAPFAGIITQKNATEGDFVTPTSFASSTSSATSIVTLANDLEILAKVPEVDIGQIKPGQEVEIKVDAYPNQMFKGVVRLISPEAKEDTAQRGVITFEVRVRMITGKDKLRSGMTADLAFLGQRVDNALMVPTVAIITNKGQTGVLVPDRNNKPTFQPVTIGPNIGNETKIMDGVKPGDPVFVELPEGQKLENIIKGMEKQ</sequence>
<dbReference type="Gene3D" id="1.10.287.470">
    <property type="entry name" value="Helix hairpin bin"/>
    <property type="match status" value="1"/>
</dbReference>
<dbReference type="InterPro" id="IPR058792">
    <property type="entry name" value="Beta-barrel_RND_2"/>
</dbReference>
<feature type="region of interest" description="Disordered" evidence="4">
    <location>
        <begin position="197"/>
        <end position="217"/>
    </location>
</feature>
<accession>A0A832HB74</accession>
<comment type="caution">
    <text evidence="8">The sequence shown here is derived from an EMBL/GenBank/DDBJ whole genome shotgun (WGS) entry which is preliminary data.</text>
</comment>
<dbReference type="GO" id="GO:0016020">
    <property type="term" value="C:membrane"/>
    <property type="evidence" value="ECO:0007669"/>
    <property type="project" value="InterPro"/>
</dbReference>
<dbReference type="PRINTS" id="PR01490">
    <property type="entry name" value="RTXTOXIND"/>
</dbReference>
<name>A0A832HB74_9CYAN</name>
<feature type="domain" description="YbhG-like alpha-helical hairpin" evidence="5">
    <location>
        <begin position="103"/>
        <end position="246"/>
    </location>
</feature>
<dbReference type="EMBL" id="DSRD01000917">
    <property type="protein sequence ID" value="HGW95545.1"/>
    <property type="molecule type" value="Genomic_DNA"/>
</dbReference>
<dbReference type="AlphaFoldDB" id="A0A832HB74"/>
<evidence type="ECO:0000259" key="6">
    <source>
        <dbReference type="Pfam" id="PF25954"/>
    </source>
</evidence>
<dbReference type="SUPFAM" id="SSF111369">
    <property type="entry name" value="HlyD-like secretion proteins"/>
    <property type="match status" value="2"/>
</dbReference>
<dbReference type="Pfam" id="PF25881">
    <property type="entry name" value="HH_YBHG"/>
    <property type="match status" value="1"/>
</dbReference>
<dbReference type="PANTHER" id="PTHR32347">
    <property type="entry name" value="EFFLUX SYSTEM COMPONENT YKNX-RELATED"/>
    <property type="match status" value="1"/>
</dbReference>